<evidence type="ECO:0000313" key="3">
    <source>
        <dbReference type="EMBL" id="BAD03263.1"/>
    </source>
</evidence>
<reference evidence="4" key="4">
    <citation type="journal article" date="2008" name="Nucleic Acids Res.">
        <title>The rice annotation project database (RAP-DB): 2008 update.</title>
        <authorList>
            <consortium name="The rice annotation project (RAP)"/>
        </authorList>
    </citation>
    <scope>GENOME REANNOTATION</scope>
    <source>
        <strain evidence="4">cv. Nipponbare</strain>
    </source>
</reference>
<dbReference type="Proteomes" id="UP000000763">
    <property type="component" value="Chromosome 8"/>
</dbReference>
<organism evidence="2 4">
    <name type="scientific">Oryza sativa subsp. japonica</name>
    <name type="common">Rice</name>
    <dbReference type="NCBI Taxonomy" id="39947"/>
    <lineage>
        <taxon>Eukaryota</taxon>
        <taxon>Viridiplantae</taxon>
        <taxon>Streptophyta</taxon>
        <taxon>Embryophyta</taxon>
        <taxon>Tracheophyta</taxon>
        <taxon>Spermatophyta</taxon>
        <taxon>Magnoliopsida</taxon>
        <taxon>Liliopsida</taxon>
        <taxon>Poales</taxon>
        <taxon>Poaceae</taxon>
        <taxon>BOP clade</taxon>
        <taxon>Oryzoideae</taxon>
        <taxon>Oryzeae</taxon>
        <taxon>Oryzinae</taxon>
        <taxon>Oryza</taxon>
        <taxon>Oryza sativa</taxon>
    </lineage>
</organism>
<reference evidence="4" key="3">
    <citation type="journal article" date="2005" name="Nature">
        <title>The map-based sequence of the rice genome.</title>
        <authorList>
            <consortium name="International rice genome sequencing project (IRGSP)"/>
            <person name="Matsumoto T."/>
            <person name="Wu J."/>
            <person name="Kanamori H."/>
            <person name="Katayose Y."/>
            <person name="Fujisawa M."/>
            <person name="Namiki N."/>
            <person name="Mizuno H."/>
            <person name="Yamamoto K."/>
            <person name="Antonio B.A."/>
            <person name="Baba T."/>
            <person name="Sakata K."/>
            <person name="Nagamura Y."/>
            <person name="Aoki H."/>
            <person name="Arikawa K."/>
            <person name="Arita K."/>
            <person name="Bito T."/>
            <person name="Chiden Y."/>
            <person name="Fujitsuka N."/>
            <person name="Fukunaka R."/>
            <person name="Hamada M."/>
            <person name="Harada C."/>
            <person name="Hayashi A."/>
            <person name="Hijishita S."/>
            <person name="Honda M."/>
            <person name="Hosokawa S."/>
            <person name="Ichikawa Y."/>
            <person name="Idonuma A."/>
            <person name="Iijima M."/>
            <person name="Ikeda M."/>
            <person name="Ikeno M."/>
            <person name="Ito K."/>
            <person name="Ito S."/>
            <person name="Ito T."/>
            <person name="Ito Y."/>
            <person name="Ito Y."/>
            <person name="Iwabuchi A."/>
            <person name="Kamiya K."/>
            <person name="Karasawa W."/>
            <person name="Kurita K."/>
            <person name="Katagiri S."/>
            <person name="Kikuta A."/>
            <person name="Kobayashi H."/>
            <person name="Kobayashi N."/>
            <person name="Machita K."/>
            <person name="Maehara T."/>
            <person name="Masukawa M."/>
            <person name="Mizubayashi T."/>
            <person name="Mukai Y."/>
            <person name="Nagasaki H."/>
            <person name="Nagata Y."/>
            <person name="Naito S."/>
            <person name="Nakashima M."/>
            <person name="Nakama Y."/>
            <person name="Nakamichi Y."/>
            <person name="Nakamura M."/>
            <person name="Meguro A."/>
            <person name="Negishi M."/>
            <person name="Ohta I."/>
            <person name="Ohta T."/>
            <person name="Okamoto M."/>
            <person name="Ono N."/>
            <person name="Saji S."/>
            <person name="Sakaguchi M."/>
            <person name="Sakai K."/>
            <person name="Shibata M."/>
            <person name="Shimokawa T."/>
            <person name="Song J."/>
            <person name="Takazaki Y."/>
            <person name="Terasawa K."/>
            <person name="Tsugane M."/>
            <person name="Tsuji K."/>
            <person name="Ueda S."/>
            <person name="Waki K."/>
            <person name="Yamagata H."/>
            <person name="Yamamoto M."/>
            <person name="Yamamoto S."/>
            <person name="Yamane H."/>
            <person name="Yoshiki S."/>
            <person name="Yoshihara R."/>
            <person name="Yukawa K."/>
            <person name="Zhong H."/>
            <person name="Yano M."/>
            <person name="Yuan Q."/>
            <person name="Ouyang S."/>
            <person name="Liu J."/>
            <person name="Jones K.M."/>
            <person name="Gansberger K."/>
            <person name="Moffat K."/>
            <person name="Hill J."/>
            <person name="Bera J."/>
            <person name="Fadrosh D."/>
            <person name="Jin S."/>
            <person name="Johri S."/>
            <person name="Kim M."/>
            <person name="Overton L."/>
            <person name="Reardon M."/>
            <person name="Tsitrin T."/>
            <person name="Vuong H."/>
            <person name="Weaver B."/>
            <person name="Ciecko A."/>
            <person name="Tallon L."/>
            <person name="Jackson J."/>
            <person name="Pai G."/>
            <person name="Aken S.V."/>
            <person name="Utterback T."/>
            <person name="Reidmuller S."/>
            <person name="Feldblyum T."/>
            <person name="Hsiao J."/>
            <person name="Zismann V."/>
            <person name="Iobst S."/>
            <person name="de Vazeille A.R."/>
            <person name="Buell C.R."/>
            <person name="Ying K."/>
            <person name="Li Y."/>
            <person name="Lu T."/>
            <person name="Huang Y."/>
            <person name="Zhao Q."/>
            <person name="Feng Q."/>
            <person name="Zhang L."/>
            <person name="Zhu J."/>
            <person name="Weng Q."/>
            <person name="Mu J."/>
            <person name="Lu Y."/>
            <person name="Fan D."/>
            <person name="Liu Y."/>
            <person name="Guan J."/>
            <person name="Zhang Y."/>
            <person name="Yu S."/>
            <person name="Liu X."/>
            <person name="Zhang Y."/>
            <person name="Hong G."/>
            <person name="Han B."/>
            <person name="Choisne N."/>
            <person name="Demange N."/>
            <person name="Orjeda G."/>
            <person name="Samain S."/>
            <person name="Cattolico L."/>
            <person name="Pelletier E."/>
            <person name="Couloux A."/>
            <person name="Segurens B."/>
            <person name="Wincker P."/>
            <person name="D'Hont A."/>
            <person name="Scarpelli C."/>
            <person name="Weissenbach J."/>
            <person name="Salanoubat M."/>
            <person name="Quetier F."/>
            <person name="Yu Y."/>
            <person name="Kim H.R."/>
            <person name="Rambo T."/>
            <person name="Currie J."/>
            <person name="Collura K."/>
            <person name="Luo M."/>
            <person name="Yang T."/>
            <person name="Ammiraju J.S.S."/>
            <person name="Engler F."/>
            <person name="Soderlund C."/>
            <person name="Wing R.A."/>
            <person name="Palmer L.E."/>
            <person name="de la Bastide M."/>
            <person name="Spiegel L."/>
            <person name="Nascimento L."/>
            <person name="Zutavern T."/>
            <person name="O'Shaughnessy A."/>
            <person name="Dike S."/>
            <person name="Dedhia N."/>
            <person name="Preston R."/>
            <person name="Balija V."/>
            <person name="McCombie W.R."/>
            <person name="Chow T."/>
            <person name="Chen H."/>
            <person name="Chung M."/>
            <person name="Chen C."/>
            <person name="Shaw J."/>
            <person name="Wu H."/>
            <person name="Hsiao K."/>
            <person name="Chao Y."/>
            <person name="Chu M."/>
            <person name="Cheng C."/>
            <person name="Hour A."/>
            <person name="Lee P."/>
            <person name="Lin S."/>
            <person name="Lin Y."/>
            <person name="Liou J."/>
            <person name="Liu S."/>
            <person name="Hsing Y."/>
            <person name="Raghuvanshi S."/>
            <person name="Mohanty A."/>
            <person name="Bharti A.K."/>
            <person name="Gaur A."/>
            <person name="Gupta V."/>
            <person name="Kumar D."/>
            <person name="Ravi V."/>
            <person name="Vij S."/>
            <person name="Kapur A."/>
            <person name="Khurana P."/>
            <person name="Khurana P."/>
            <person name="Khurana J.P."/>
            <person name="Tyagi A.K."/>
            <person name="Gaikwad K."/>
            <person name="Singh A."/>
            <person name="Dalal V."/>
            <person name="Srivastava S."/>
            <person name="Dixit A."/>
            <person name="Pal A.K."/>
            <person name="Ghazi I.A."/>
            <person name="Yadav M."/>
            <person name="Pandit A."/>
            <person name="Bhargava A."/>
            <person name="Sureshbabu K."/>
            <person name="Batra K."/>
            <person name="Sharma T.R."/>
            <person name="Mohapatra T."/>
            <person name="Singh N.K."/>
            <person name="Messing J."/>
            <person name="Nelson A.B."/>
            <person name="Fuks G."/>
            <person name="Kavchok S."/>
            <person name="Keizer G."/>
            <person name="Linton E."/>
            <person name="Llaca V."/>
            <person name="Song R."/>
            <person name="Tanyolac B."/>
            <person name="Young S."/>
            <person name="Ho-Il K."/>
            <person name="Hahn J.H."/>
            <person name="Sangsakoo G."/>
            <person name="Vanavichit A."/>
            <person name="de Mattos Luiz.A.T."/>
            <person name="Zimmer P.D."/>
            <person name="Malone G."/>
            <person name="Dellagostin O."/>
            <person name="de Oliveira A.C."/>
            <person name="Bevan M."/>
            <person name="Bancroft I."/>
            <person name="Minx P."/>
            <person name="Cordum H."/>
            <person name="Wilson R."/>
            <person name="Cheng Z."/>
            <person name="Jin W."/>
            <person name="Jiang J."/>
            <person name="Leong S.A."/>
            <person name="Iwama H."/>
            <person name="Gojobori T."/>
            <person name="Itoh T."/>
            <person name="Niimura Y."/>
            <person name="Fujii Y."/>
            <person name="Habara T."/>
            <person name="Sakai H."/>
            <person name="Sato Y."/>
            <person name="Wilson G."/>
            <person name="Kumar K."/>
            <person name="McCouch S."/>
            <person name="Juretic N."/>
            <person name="Hoen D."/>
            <person name="Wright S."/>
            <person name="Bruskiewich R."/>
            <person name="Bureau T."/>
            <person name="Miyao A."/>
            <person name="Hirochika H."/>
            <person name="Nishikawa T."/>
            <person name="Kadowaki K."/>
            <person name="Sugiura M."/>
            <person name="Burr B."/>
            <person name="Sasaki T."/>
        </authorList>
    </citation>
    <scope>NUCLEOTIDE SEQUENCE [LARGE SCALE GENOMIC DNA]</scope>
    <source>
        <strain evidence="4">cv. Nipponbare</strain>
    </source>
</reference>
<dbReference type="SUPFAM" id="SSF57850">
    <property type="entry name" value="RING/U-box"/>
    <property type="match status" value="1"/>
</dbReference>
<reference evidence="2" key="1">
    <citation type="submission" date="2001-07" db="EMBL/GenBank/DDBJ databases">
        <title>Oryza sativa nipponbare(GA3) genomic DNA, chromosome 8, BAC clone:OJ1136_A10.</title>
        <authorList>
            <person name="Sasaki T."/>
            <person name="Matsumoto T."/>
            <person name="Yamamoto K."/>
        </authorList>
    </citation>
    <scope>NUCLEOTIDE SEQUENCE</scope>
</reference>
<sequence>MAAVGDGCGYRRRPRIWGEGKGAGRIAGDDGWVKPVLVGVEVGGTLRLSLVSGGDVHFSWWLRNGHRFNAECTERWLRVSATCPVCRDMPSSSPMATPLAEAVPPLPWPKWKRKERDKGERGKRKKGRR</sequence>
<evidence type="ECO:0000256" key="1">
    <source>
        <dbReference type="SAM" id="MobiDB-lite"/>
    </source>
</evidence>
<dbReference type="InterPro" id="IPR013083">
    <property type="entry name" value="Znf_RING/FYVE/PHD"/>
</dbReference>
<protein>
    <submittedName>
        <fullName evidence="2">Uncharacterized protein</fullName>
    </submittedName>
</protein>
<dbReference type="InterPro" id="IPR044289">
    <property type="entry name" value="ATL67-70"/>
</dbReference>
<evidence type="ECO:0000313" key="4">
    <source>
        <dbReference type="Proteomes" id="UP000000763"/>
    </source>
</evidence>
<name>Q7F1F5_ORYSJ</name>
<dbReference type="EMBL" id="AP004637">
    <property type="protein sequence ID" value="BAD03263.1"/>
    <property type="molecule type" value="Genomic_DNA"/>
</dbReference>
<dbReference type="AlphaFoldDB" id="Q7F1F5"/>
<evidence type="ECO:0000313" key="2">
    <source>
        <dbReference type="EMBL" id="BAD01671.1"/>
    </source>
</evidence>
<dbReference type="PANTHER" id="PTHR46592:SF14">
    <property type="entry name" value="RING-TYPE DOMAIN-CONTAINING PROTEIN"/>
    <property type="match status" value="1"/>
</dbReference>
<gene>
    <name evidence="2" type="primary">OJ1136_A10.107</name>
    <name evidence="3" type="ORF">P0703C03.42</name>
</gene>
<dbReference type="EMBL" id="AP003884">
    <property type="protein sequence ID" value="BAD01671.1"/>
    <property type="molecule type" value="Genomic_DNA"/>
</dbReference>
<dbReference type="GO" id="GO:0016740">
    <property type="term" value="F:transferase activity"/>
    <property type="evidence" value="ECO:0007669"/>
    <property type="project" value="InterPro"/>
</dbReference>
<accession>Q7F1F5</accession>
<dbReference type="GO" id="GO:0016567">
    <property type="term" value="P:protein ubiquitination"/>
    <property type="evidence" value="ECO:0007669"/>
    <property type="project" value="InterPro"/>
</dbReference>
<dbReference type="Gene3D" id="3.30.40.10">
    <property type="entry name" value="Zinc/RING finger domain, C3HC4 (zinc finger)"/>
    <property type="match status" value="1"/>
</dbReference>
<reference evidence="3" key="2">
    <citation type="submission" date="2002-01" db="EMBL/GenBank/DDBJ databases">
        <title>Oryza sativa nipponbare(GA3) genomic DNA, chromosome 8, PAC clone:P0703C03.</title>
        <authorList>
            <person name="Sasaki T."/>
            <person name="Matsumoto T."/>
            <person name="Yamamoto K."/>
        </authorList>
    </citation>
    <scope>NUCLEOTIDE SEQUENCE</scope>
</reference>
<proteinExistence type="predicted"/>
<feature type="region of interest" description="Disordered" evidence="1">
    <location>
        <begin position="90"/>
        <end position="129"/>
    </location>
</feature>
<dbReference type="PANTHER" id="PTHR46592">
    <property type="entry name" value="RING-H2 FINGER PROTEIN ATL67"/>
    <property type="match status" value="1"/>
</dbReference>